<proteinExistence type="inferred from homology"/>
<evidence type="ECO:0000256" key="3">
    <source>
        <dbReference type="ARBA" id="ARBA00037942"/>
    </source>
</evidence>
<reference evidence="5" key="1">
    <citation type="journal article" date="2020" name="mSystems">
        <title>Genome- and Community-Level Interaction Insights into Carbon Utilization and Element Cycling Functions of Hydrothermarchaeota in Hydrothermal Sediment.</title>
        <authorList>
            <person name="Zhou Z."/>
            <person name="Liu Y."/>
            <person name="Xu W."/>
            <person name="Pan J."/>
            <person name="Luo Z.H."/>
            <person name="Li M."/>
        </authorList>
    </citation>
    <scope>NUCLEOTIDE SEQUENCE [LARGE SCALE GENOMIC DNA]</scope>
    <source>
        <strain evidence="5">SpSt-110</strain>
    </source>
</reference>
<accession>A0A7J3XWX9</accession>
<evidence type="ECO:0000313" key="5">
    <source>
        <dbReference type="EMBL" id="HHP67212.1"/>
    </source>
</evidence>
<feature type="domain" description="AB hydrolase-1" evidence="4">
    <location>
        <begin position="31"/>
        <end position="132"/>
    </location>
</feature>
<comment type="caution">
    <text evidence="5">The sequence shown here is derived from an EMBL/GenBank/DDBJ whole genome shotgun (WGS) entry which is preliminary data.</text>
</comment>
<dbReference type="PANTHER" id="PTHR46197">
    <property type="entry name" value="PROTEIN ABHD14B-LIKE"/>
    <property type="match status" value="1"/>
</dbReference>
<sequence length="207" mass="23799">MENGLNMREEMFGYGDNRCRVVYEQRLGIPILLLHGYSFTSDVWRDIGLMEELDKRRIPYISIDMPYGRVSKCIKHTRSIEENIAFARKAYKAVFDETPPMVVGASLGGYTALKYAMSNPVAGLLLVAPVNVSEVLDYYRKARARIRILYGENDDIVDVEELREFAFSTGSELVFYDNAGHALYLDQPARFVRDLLEFYEKLVFKPV</sequence>
<comment type="subcellular location">
    <subcellularLocation>
        <location evidence="1">Cytoplasm</location>
    </subcellularLocation>
</comment>
<dbReference type="GO" id="GO:0016787">
    <property type="term" value="F:hydrolase activity"/>
    <property type="evidence" value="ECO:0007669"/>
    <property type="project" value="UniProtKB-KW"/>
</dbReference>
<dbReference type="PANTHER" id="PTHR46197:SF3">
    <property type="entry name" value="AB HYDROLASE-1 DOMAIN-CONTAINING PROTEIN"/>
    <property type="match status" value="1"/>
</dbReference>
<name>A0A7J3XWX9_9CREN</name>
<dbReference type="SUPFAM" id="SSF53474">
    <property type="entry name" value="alpha/beta-Hydrolases"/>
    <property type="match status" value="1"/>
</dbReference>
<keyword evidence="5" id="KW-0378">Hydrolase</keyword>
<dbReference type="AlphaFoldDB" id="A0A7J3XWX9"/>
<evidence type="ECO:0000259" key="4">
    <source>
        <dbReference type="Pfam" id="PF12697"/>
    </source>
</evidence>
<dbReference type="Gene3D" id="3.40.50.1820">
    <property type="entry name" value="alpha/beta hydrolase"/>
    <property type="match status" value="1"/>
</dbReference>
<keyword evidence="2" id="KW-0963">Cytoplasm</keyword>
<dbReference type="Pfam" id="PF12697">
    <property type="entry name" value="Abhydrolase_6"/>
    <property type="match status" value="1"/>
</dbReference>
<organism evidence="5">
    <name type="scientific">Thermogladius calderae</name>
    <dbReference type="NCBI Taxonomy" id="1200300"/>
    <lineage>
        <taxon>Archaea</taxon>
        <taxon>Thermoproteota</taxon>
        <taxon>Thermoprotei</taxon>
        <taxon>Desulfurococcales</taxon>
        <taxon>Desulfurococcaceae</taxon>
        <taxon>Thermogladius</taxon>
    </lineage>
</organism>
<gene>
    <name evidence="5" type="ORF">ENM60_00195</name>
</gene>
<evidence type="ECO:0000256" key="2">
    <source>
        <dbReference type="ARBA" id="ARBA00022490"/>
    </source>
</evidence>
<dbReference type="InterPro" id="IPR029058">
    <property type="entry name" value="AB_hydrolase_fold"/>
</dbReference>
<protein>
    <submittedName>
        <fullName evidence="5">Alpha/beta hydrolase</fullName>
    </submittedName>
</protein>
<dbReference type="GO" id="GO:0005737">
    <property type="term" value="C:cytoplasm"/>
    <property type="evidence" value="ECO:0007669"/>
    <property type="project" value="UniProtKB-SubCell"/>
</dbReference>
<dbReference type="InterPro" id="IPR000073">
    <property type="entry name" value="AB_hydrolase_1"/>
</dbReference>
<dbReference type="EMBL" id="DRYK01000008">
    <property type="protein sequence ID" value="HHP67212.1"/>
    <property type="molecule type" value="Genomic_DNA"/>
</dbReference>
<comment type="similarity">
    <text evidence="3">Belongs to the AB hydrolase superfamily. ABHD14 family.</text>
</comment>
<evidence type="ECO:0000256" key="1">
    <source>
        <dbReference type="ARBA" id="ARBA00004496"/>
    </source>
</evidence>